<dbReference type="PROSITE" id="PS50112">
    <property type="entry name" value="PAS"/>
    <property type="match status" value="2"/>
</dbReference>
<dbReference type="SUPFAM" id="SSF55874">
    <property type="entry name" value="ATPase domain of HSP90 chaperone/DNA topoisomerase II/histidine kinase"/>
    <property type="match status" value="1"/>
</dbReference>
<comment type="caution">
    <text evidence="16">The sequence shown here is derived from an EMBL/GenBank/DDBJ whole genome shotgun (WGS) entry which is preliminary data.</text>
</comment>
<dbReference type="SUPFAM" id="SSF55785">
    <property type="entry name" value="PYP-like sensor domain (PAS domain)"/>
    <property type="match status" value="2"/>
</dbReference>
<dbReference type="InterPro" id="IPR000700">
    <property type="entry name" value="PAS-assoc_C"/>
</dbReference>
<evidence type="ECO:0000256" key="10">
    <source>
        <dbReference type="ARBA" id="ARBA00023136"/>
    </source>
</evidence>
<keyword evidence="11" id="KW-0175">Coiled coil</keyword>
<feature type="domain" description="PAS" evidence="14">
    <location>
        <begin position="335"/>
        <end position="405"/>
    </location>
</feature>
<gene>
    <name evidence="16" type="ORF">DI551_02095</name>
</gene>
<keyword evidence="9" id="KW-0902">Two-component regulatory system</keyword>
<dbReference type="SMART" id="SM00086">
    <property type="entry name" value="PAC"/>
    <property type="match status" value="2"/>
</dbReference>
<dbReference type="Gene3D" id="3.30.565.10">
    <property type="entry name" value="Histidine kinase-like ATPase, C-terminal domain"/>
    <property type="match status" value="1"/>
</dbReference>
<dbReference type="PRINTS" id="PR00344">
    <property type="entry name" value="BCTRLSENSOR"/>
</dbReference>
<evidence type="ECO:0000259" key="13">
    <source>
        <dbReference type="PROSITE" id="PS50109"/>
    </source>
</evidence>
<dbReference type="InterPro" id="IPR035965">
    <property type="entry name" value="PAS-like_dom_sf"/>
</dbReference>
<dbReference type="InterPro" id="IPR036097">
    <property type="entry name" value="HisK_dim/P_sf"/>
</dbReference>
<dbReference type="InterPro" id="IPR003594">
    <property type="entry name" value="HATPase_dom"/>
</dbReference>
<dbReference type="Pfam" id="PF00512">
    <property type="entry name" value="HisKA"/>
    <property type="match status" value="1"/>
</dbReference>
<feature type="domain" description="PAC" evidence="15">
    <location>
        <begin position="536"/>
        <end position="588"/>
    </location>
</feature>
<dbReference type="SMART" id="SM00091">
    <property type="entry name" value="PAS"/>
    <property type="match status" value="2"/>
</dbReference>
<dbReference type="PROSITE" id="PS50113">
    <property type="entry name" value="PAC"/>
    <property type="match status" value="2"/>
</dbReference>
<dbReference type="Pfam" id="PF02518">
    <property type="entry name" value="HATPase_c"/>
    <property type="match status" value="1"/>
</dbReference>
<reference evidence="16 17" key="1">
    <citation type="submission" date="2017-08" db="EMBL/GenBank/DDBJ databases">
        <title>Infants hospitalized years apart are colonized by the same room-sourced microbial strains.</title>
        <authorList>
            <person name="Brooks B."/>
            <person name="Olm M.R."/>
            <person name="Firek B.A."/>
            <person name="Baker R."/>
            <person name="Thomas B.C."/>
            <person name="Morowitz M.J."/>
            <person name="Banfield J.F."/>
        </authorList>
    </citation>
    <scope>NUCLEOTIDE SEQUENCE [LARGE SCALE GENOMIC DNA]</scope>
    <source>
        <strain evidence="16">S2_005_002_R2_29</strain>
    </source>
</reference>
<feature type="domain" description="PAS" evidence="14">
    <location>
        <begin position="462"/>
        <end position="524"/>
    </location>
</feature>
<evidence type="ECO:0000256" key="6">
    <source>
        <dbReference type="ARBA" id="ARBA00022741"/>
    </source>
</evidence>
<keyword evidence="12" id="KW-1133">Transmembrane helix</keyword>
<protein>
    <recommendedName>
        <fullName evidence="3">histidine kinase</fullName>
        <ecNumber evidence="3">2.7.13.3</ecNumber>
    </recommendedName>
</protein>
<dbReference type="InterPro" id="IPR000014">
    <property type="entry name" value="PAS"/>
</dbReference>
<dbReference type="InterPro" id="IPR036890">
    <property type="entry name" value="HATPase_C_sf"/>
</dbReference>
<dbReference type="EC" id="2.7.13.3" evidence="3"/>
<dbReference type="Gene3D" id="1.10.287.130">
    <property type="match status" value="1"/>
</dbReference>
<accession>A0A2W5N3V9</accession>
<dbReference type="InterPro" id="IPR004358">
    <property type="entry name" value="Sig_transdc_His_kin-like_C"/>
</dbReference>
<dbReference type="InterPro" id="IPR003661">
    <property type="entry name" value="HisK_dim/P_dom"/>
</dbReference>
<keyword evidence="6" id="KW-0547">Nucleotide-binding</keyword>
<keyword evidence="4" id="KW-0597">Phosphoprotein</keyword>
<feature type="transmembrane region" description="Helical" evidence="12">
    <location>
        <begin position="33"/>
        <end position="54"/>
    </location>
</feature>
<evidence type="ECO:0000256" key="9">
    <source>
        <dbReference type="ARBA" id="ARBA00023012"/>
    </source>
</evidence>
<dbReference type="GO" id="GO:0005886">
    <property type="term" value="C:plasma membrane"/>
    <property type="evidence" value="ECO:0007669"/>
    <property type="project" value="TreeGrafter"/>
</dbReference>
<comment type="catalytic activity">
    <reaction evidence="1">
        <text>ATP + protein L-histidine = ADP + protein N-phospho-L-histidine.</text>
        <dbReference type="EC" id="2.7.13.3"/>
    </reaction>
</comment>
<evidence type="ECO:0000256" key="4">
    <source>
        <dbReference type="ARBA" id="ARBA00022553"/>
    </source>
</evidence>
<keyword evidence="10 12" id="KW-0472">Membrane</keyword>
<dbReference type="NCBIfam" id="TIGR00229">
    <property type="entry name" value="sensory_box"/>
    <property type="match status" value="2"/>
</dbReference>
<feature type="transmembrane region" description="Helical" evidence="12">
    <location>
        <begin position="275"/>
        <end position="294"/>
    </location>
</feature>
<dbReference type="SMART" id="SM00388">
    <property type="entry name" value="HisKA"/>
    <property type="match status" value="1"/>
</dbReference>
<dbReference type="InterPro" id="IPR001610">
    <property type="entry name" value="PAC"/>
</dbReference>
<evidence type="ECO:0000313" key="17">
    <source>
        <dbReference type="Proteomes" id="UP000249417"/>
    </source>
</evidence>
<organism evidence="16 17">
    <name type="scientific">Micavibrio aeruginosavorus</name>
    <dbReference type="NCBI Taxonomy" id="349221"/>
    <lineage>
        <taxon>Bacteria</taxon>
        <taxon>Pseudomonadati</taxon>
        <taxon>Bdellovibrionota</taxon>
        <taxon>Bdellovibrionia</taxon>
        <taxon>Bdellovibrionales</taxon>
        <taxon>Pseudobdellovibrionaceae</taxon>
        <taxon>Micavibrio</taxon>
    </lineage>
</organism>
<proteinExistence type="predicted"/>
<evidence type="ECO:0000259" key="14">
    <source>
        <dbReference type="PROSITE" id="PS50112"/>
    </source>
</evidence>
<dbReference type="GO" id="GO:0005524">
    <property type="term" value="F:ATP binding"/>
    <property type="evidence" value="ECO:0007669"/>
    <property type="project" value="UniProtKB-KW"/>
</dbReference>
<evidence type="ECO:0000256" key="1">
    <source>
        <dbReference type="ARBA" id="ARBA00000085"/>
    </source>
</evidence>
<feature type="coiled-coil region" evidence="11">
    <location>
        <begin position="315"/>
        <end position="345"/>
    </location>
</feature>
<sequence>MSIIGNDNLKGPVDVPERPGLRPGWMSGNMAQIMVFLNGLILTFTAFATLNVFIHQIVEERLNFIANEAHEHFLERFAYLESGIGGASNAISLFGAADSAKAAETILQSSYKQYYNSIIWLEGVGPERYISRPLFGAKEQATATGALAKQVIEKINRVKQGAQFVGLFGPSRMDGSTPFVLAQRVERANGLSDIVFGMADLMGPVEQKFFDSRKTIQTVTLVDAAEGVSFLTFRRTDDEVIKPFSLQYELTFAGRKISMGITVSLSKRETFLQKIPMLMFLFGLTLTLIGTLYVRNNQKQALRLSYINRELGHKNDELKHEVVEREKLYQALRRAEKENRAVIDAVSDIIFETSTEGDILFLNDTWQKITGFSAERSLGRNIFDLLYMQDQAEQRNNLAMLVKGRRQAYRAFTRLRTADGTFRAVELAVSMLRQDENKDMRVVGTITDVEERRRAERALSEAEKKYRAIVENAASGIYQVTPEGVYLSANPAMAAIMGYETSEEILRDVRNANTDIYVHPRERERQLRDALRSGSTTSECQVRRRDGTVIWVQENLRAVRDDQDQLIFYEGSMDDITQRKLTEIALREAKVESDLAYRSKSEFLANMSHELRTPLNAIIGFSDIIQNQAFGEVGRAEYLDYARDINSSGKRLLQVINDILDMSRIEAGERQLNEGVVDLHKTVLASLEMLGPKIEANRMIVSNYVGADTAKLIGEGHAIKQMLINLLSNAVKYTAEGGRISIHADVDDFGQMQISVTDTGIGLTDEEIEKALSPFGQVNTALNKAESGTGLGLTLVQSLMALHGGSFELFSQKGIGTTATLIFPPKRVSQQQAKTPERV</sequence>
<feature type="domain" description="PAC" evidence="15">
    <location>
        <begin position="409"/>
        <end position="461"/>
    </location>
</feature>
<feature type="domain" description="Histidine kinase" evidence="13">
    <location>
        <begin position="606"/>
        <end position="827"/>
    </location>
</feature>
<dbReference type="FunFam" id="1.10.287.130:FF:000038">
    <property type="entry name" value="Sensory transduction histidine kinase"/>
    <property type="match status" value="1"/>
</dbReference>
<keyword evidence="12" id="KW-0812">Transmembrane</keyword>
<name>A0A2W5N3V9_9BACT</name>
<dbReference type="PANTHER" id="PTHR43047:SF72">
    <property type="entry name" value="OSMOSENSING HISTIDINE PROTEIN KINASE SLN1"/>
    <property type="match status" value="1"/>
</dbReference>
<dbReference type="GO" id="GO:0000155">
    <property type="term" value="F:phosphorelay sensor kinase activity"/>
    <property type="evidence" value="ECO:0007669"/>
    <property type="project" value="InterPro"/>
</dbReference>
<evidence type="ECO:0000256" key="2">
    <source>
        <dbReference type="ARBA" id="ARBA00004370"/>
    </source>
</evidence>
<dbReference type="CDD" id="cd00130">
    <property type="entry name" value="PAS"/>
    <property type="match status" value="2"/>
</dbReference>
<evidence type="ECO:0000259" key="15">
    <source>
        <dbReference type="PROSITE" id="PS50113"/>
    </source>
</evidence>
<comment type="subcellular location">
    <subcellularLocation>
        <location evidence="2">Membrane</location>
    </subcellularLocation>
</comment>
<keyword evidence="7 16" id="KW-0418">Kinase</keyword>
<evidence type="ECO:0000256" key="5">
    <source>
        <dbReference type="ARBA" id="ARBA00022679"/>
    </source>
</evidence>
<dbReference type="AlphaFoldDB" id="A0A2W5N3V9"/>
<dbReference type="CDD" id="cd00082">
    <property type="entry name" value="HisKA"/>
    <property type="match status" value="1"/>
</dbReference>
<evidence type="ECO:0000256" key="8">
    <source>
        <dbReference type="ARBA" id="ARBA00022840"/>
    </source>
</evidence>
<evidence type="ECO:0000256" key="7">
    <source>
        <dbReference type="ARBA" id="ARBA00022777"/>
    </source>
</evidence>
<dbReference type="PANTHER" id="PTHR43047">
    <property type="entry name" value="TWO-COMPONENT HISTIDINE PROTEIN KINASE"/>
    <property type="match status" value="1"/>
</dbReference>
<keyword evidence="8" id="KW-0067">ATP-binding</keyword>
<dbReference type="EMBL" id="QFQB01000007">
    <property type="protein sequence ID" value="PZQ48086.1"/>
    <property type="molecule type" value="Genomic_DNA"/>
</dbReference>
<dbReference type="GO" id="GO:0009927">
    <property type="term" value="F:histidine phosphotransfer kinase activity"/>
    <property type="evidence" value="ECO:0007669"/>
    <property type="project" value="TreeGrafter"/>
</dbReference>
<keyword evidence="5" id="KW-0808">Transferase</keyword>
<dbReference type="InterPro" id="IPR005467">
    <property type="entry name" value="His_kinase_dom"/>
</dbReference>
<dbReference type="Proteomes" id="UP000249417">
    <property type="component" value="Unassembled WGS sequence"/>
</dbReference>
<dbReference type="InterPro" id="IPR013767">
    <property type="entry name" value="PAS_fold"/>
</dbReference>
<dbReference type="Gene3D" id="3.30.450.20">
    <property type="entry name" value="PAS domain"/>
    <property type="match status" value="2"/>
</dbReference>
<evidence type="ECO:0000256" key="3">
    <source>
        <dbReference type="ARBA" id="ARBA00012438"/>
    </source>
</evidence>
<evidence type="ECO:0000256" key="11">
    <source>
        <dbReference type="SAM" id="Coils"/>
    </source>
</evidence>
<dbReference type="SMART" id="SM00387">
    <property type="entry name" value="HATPase_c"/>
    <property type="match status" value="1"/>
</dbReference>
<dbReference type="GO" id="GO:0006355">
    <property type="term" value="P:regulation of DNA-templated transcription"/>
    <property type="evidence" value="ECO:0007669"/>
    <property type="project" value="InterPro"/>
</dbReference>
<dbReference type="SUPFAM" id="SSF47384">
    <property type="entry name" value="Homodimeric domain of signal transducing histidine kinase"/>
    <property type="match status" value="1"/>
</dbReference>
<evidence type="ECO:0000313" key="16">
    <source>
        <dbReference type="EMBL" id="PZQ48086.1"/>
    </source>
</evidence>
<dbReference type="PROSITE" id="PS50109">
    <property type="entry name" value="HIS_KIN"/>
    <property type="match status" value="1"/>
</dbReference>
<evidence type="ECO:0000256" key="12">
    <source>
        <dbReference type="SAM" id="Phobius"/>
    </source>
</evidence>
<dbReference type="Pfam" id="PF00989">
    <property type="entry name" value="PAS"/>
    <property type="match status" value="2"/>
</dbReference>